<reference evidence="8 9" key="1">
    <citation type="journal article" date="2018" name="New Phytol.">
        <title>Comparative genomics and transcriptomics depict ericoid mycorrhizal fungi as versatile saprotrophs and plant mutualists.</title>
        <authorList>
            <person name="Martino E."/>
            <person name="Morin E."/>
            <person name="Grelet G.A."/>
            <person name="Kuo A."/>
            <person name="Kohler A."/>
            <person name="Daghino S."/>
            <person name="Barry K.W."/>
            <person name="Cichocki N."/>
            <person name="Clum A."/>
            <person name="Dockter R.B."/>
            <person name="Hainaut M."/>
            <person name="Kuo R.C."/>
            <person name="LaButti K."/>
            <person name="Lindahl B.D."/>
            <person name="Lindquist E.A."/>
            <person name="Lipzen A."/>
            <person name="Khouja H.R."/>
            <person name="Magnuson J."/>
            <person name="Murat C."/>
            <person name="Ohm R.A."/>
            <person name="Singer S.W."/>
            <person name="Spatafora J.W."/>
            <person name="Wang M."/>
            <person name="Veneault-Fourrey C."/>
            <person name="Henrissat B."/>
            <person name="Grigoriev I.V."/>
            <person name="Martin F.M."/>
            <person name="Perotto S."/>
        </authorList>
    </citation>
    <scope>NUCLEOTIDE SEQUENCE [LARGE SCALE GENOMIC DNA]</scope>
    <source>
        <strain evidence="8 9">ATCC 22711</strain>
    </source>
</reference>
<dbReference type="InterPro" id="IPR015943">
    <property type="entry name" value="WD40/YVTN_repeat-like_dom_sf"/>
</dbReference>
<evidence type="ECO:0000256" key="2">
    <source>
        <dbReference type="ARBA" id="ARBA00022574"/>
    </source>
</evidence>
<evidence type="ECO:0000256" key="4">
    <source>
        <dbReference type="ARBA" id="ARBA00022786"/>
    </source>
</evidence>
<organism evidence="8 9">
    <name type="scientific">Amorphotheca resinae ATCC 22711</name>
    <dbReference type="NCBI Taxonomy" id="857342"/>
    <lineage>
        <taxon>Eukaryota</taxon>
        <taxon>Fungi</taxon>
        <taxon>Dikarya</taxon>
        <taxon>Ascomycota</taxon>
        <taxon>Pezizomycotina</taxon>
        <taxon>Leotiomycetes</taxon>
        <taxon>Helotiales</taxon>
        <taxon>Amorphothecaceae</taxon>
        <taxon>Amorphotheca</taxon>
    </lineage>
</organism>
<keyword evidence="3" id="KW-0677">Repeat</keyword>
<dbReference type="STRING" id="857342.A0A2T3AWB4"/>
<dbReference type="SUPFAM" id="SSF50978">
    <property type="entry name" value="WD40 repeat-like"/>
    <property type="match status" value="1"/>
</dbReference>
<evidence type="ECO:0000256" key="1">
    <source>
        <dbReference type="ARBA" id="ARBA00004906"/>
    </source>
</evidence>
<feature type="compositionally biased region" description="Polar residues" evidence="7">
    <location>
        <begin position="60"/>
        <end position="70"/>
    </location>
</feature>
<dbReference type="PANTHER" id="PTHR22852">
    <property type="entry name" value="LETHAL 2 DENTICLELESS PROTEIN RETINOIC ACID-REGULATED NUCLEAR MATRIX-ASSOCIATED PROTEIN"/>
    <property type="match status" value="1"/>
</dbReference>
<keyword evidence="2 6" id="KW-0853">WD repeat</keyword>
<feature type="region of interest" description="Disordered" evidence="7">
    <location>
        <begin position="408"/>
        <end position="430"/>
    </location>
</feature>
<dbReference type="PANTHER" id="PTHR22852:SF0">
    <property type="entry name" value="DENTICLELESS PROTEIN HOMOLOG"/>
    <property type="match status" value="1"/>
</dbReference>
<dbReference type="PROSITE" id="PS50082">
    <property type="entry name" value="WD_REPEATS_2"/>
    <property type="match status" value="2"/>
</dbReference>
<dbReference type="OrthoDB" id="2096344at2759"/>
<evidence type="ECO:0000256" key="6">
    <source>
        <dbReference type="PROSITE-ProRule" id="PRU00221"/>
    </source>
</evidence>
<evidence type="ECO:0000256" key="7">
    <source>
        <dbReference type="SAM" id="MobiDB-lite"/>
    </source>
</evidence>
<dbReference type="Pfam" id="PF00400">
    <property type="entry name" value="WD40"/>
    <property type="match status" value="2"/>
</dbReference>
<dbReference type="EMBL" id="KZ679014">
    <property type="protein sequence ID" value="PSS12965.1"/>
    <property type="molecule type" value="Genomic_DNA"/>
</dbReference>
<feature type="compositionally biased region" description="Polar residues" evidence="7">
    <location>
        <begin position="79"/>
        <end position="105"/>
    </location>
</feature>
<feature type="repeat" description="WD" evidence="6">
    <location>
        <begin position="325"/>
        <end position="360"/>
    </location>
</feature>
<dbReference type="SMART" id="SM00320">
    <property type="entry name" value="WD40"/>
    <property type="match status" value="5"/>
</dbReference>
<dbReference type="InterPro" id="IPR051865">
    <property type="entry name" value="WD-repeat_CDT2_adapter"/>
</dbReference>
<keyword evidence="4" id="KW-0833">Ubl conjugation pathway</keyword>
<dbReference type="Gene3D" id="2.130.10.10">
    <property type="entry name" value="YVTN repeat-like/Quinoprotein amine dehydrogenase"/>
    <property type="match status" value="2"/>
</dbReference>
<dbReference type="PROSITE" id="PS00678">
    <property type="entry name" value="WD_REPEATS_1"/>
    <property type="match status" value="1"/>
</dbReference>
<dbReference type="Proteomes" id="UP000241818">
    <property type="component" value="Unassembled WGS sequence"/>
</dbReference>
<comment type="similarity">
    <text evidence="5">Belongs to the WD repeat cdt2 family.</text>
</comment>
<dbReference type="GeneID" id="36570907"/>
<feature type="region of interest" description="Disordered" evidence="7">
    <location>
        <begin position="603"/>
        <end position="628"/>
    </location>
</feature>
<dbReference type="AlphaFoldDB" id="A0A2T3AWB4"/>
<comment type="pathway">
    <text evidence="1">Protein modification; protein ubiquitination.</text>
</comment>
<dbReference type="InterPro" id="IPR019775">
    <property type="entry name" value="WD40_repeat_CS"/>
</dbReference>
<sequence length="721" mass="79848">MSSSSPPGRRTPPIGEELPLSNQHSSPPQNPPTYGRGGKRERRNPSITPRKFNRFFTPRSLRSSNVSSFRQALHEISGPANSRNAPQSSPSQPFKSISGQENTPTAFPRDLKRRKLYQTPESSPEHKYLEDKQQEVGFMVMQDGESRGDPQNIPSSPCERIPRSSKNIQEEESPEPLKRIVQMEDRGISARLLQLSIGAPTRARQHLYYPVNDWQNETASFCSRPEDVHLTTGIEGPHRVIPFCATSCNTNSLVAIGDEEGRIRLLESDKDSKPSFSDVYLAFRVHTNAIIDMVFSEDDSLLATASGDQTARVVDMATQTTFSVLAHHSASLKQVRFMPGSNSILATSSRDGGVKIWDLRCKGDDGPRHHFYAHVPNGPITTHAAARQPSWGRPINSIVDAHRYSSYSRLGRTDPSNDLPSRGEAPGRTGDMSVTAIQFLPQGQEHLLLTASEGDASVKLWDIRSIHNKRKEHIALSQTKQPQSHSQWRHFGISSINLNGTGTRLYTLCKDNTVYAYSTAHLILGSAPELSLDNPGRRLAPRETKEGLGPMYGFRHPQFHATSFYVKSAMRRAKDGQSELLAVGSSDGCAVLFPTDERYHLPLRQPRSRADNDEAAAAAPPRPPIRSVPRRAISARGTAIENDIPMSTNGTPLIRGHDREVGNLCWTHGGGLITVGDDYLVRCWREDADEARDLRVAGESGGRRWACGWADVEPGFDEDDD</sequence>
<protein>
    <submittedName>
        <fullName evidence="8">Uncharacterized protein</fullName>
    </submittedName>
</protein>
<accession>A0A2T3AWB4</accession>
<feature type="region of interest" description="Disordered" evidence="7">
    <location>
        <begin position="143"/>
        <end position="176"/>
    </location>
</feature>
<dbReference type="InterPro" id="IPR036322">
    <property type="entry name" value="WD40_repeat_dom_sf"/>
</dbReference>
<evidence type="ECO:0000313" key="9">
    <source>
        <dbReference type="Proteomes" id="UP000241818"/>
    </source>
</evidence>
<dbReference type="InterPro" id="IPR001680">
    <property type="entry name" value="WD40_rpt"/>
</dbReference>
<keyword evidence="9" id="KW-1185">Reference proteome</keyword>
<evidence type="ECO:0000256" key="3">
    <source>
        <dbReference type="ARBA" id="ARBA00022737"/>
    </source>
</evidence>
<dbReference type="InParanoid" id="A0A2T3AWB4"/>
<feature type="compositionally biased region" description="Low complexity" evidence="7">
    <location>
        <begin position="1"/>
        <end position="27"/>
    </location>
</feature>
<proteinExistence type="inferred from homology"/>
<dbReference type="RefSeq" id="XP_024718956.1">
    <property type="nucleotide sequence ID" value="XM_024862826.1"/>
</dbReference>
<dbReference type="GO" id="GO:0043161">
    <property type="term" value="P:proteasome-mediated ubiquitin-dependent protein catabolic process"/>
    <property type="evidence" value="ECO:0007669"/>
    <property type="project" value="TreeGrafter"/>
</dbReference>
<evidence type="ECO:0000256" key="5">
    <source>
        <dbReference type="ARBA" id="ARBA00038344"/>
    </source>
</evidence>
<feature type="region of interest" description="Disordered" evidence="7">
    <location>
        <begin position="1"/>
        <end position="131"/>
    </location>
</feature>
<gene>
    <name evidence="8" type="ORF">M430DRAFT_143462</name>
</gene>
<feature type="repeat" description="WD" evidence="6">
    <location>
        <begin position="283"/>
        <end position="324"/>
    </location>
</feature>
<dbReference type="GO" id="GO:0030674">
    <property type="term" value="F:protein-macromolecule adaptor activity"/>
    <property type="evidence" value="ECO:0007669"/>
    <property type="project" value="TreeGrafter"/>
</dbReference>
<dbReference type="PROSITE" id="PS50294">
    <property type="entry name" value="WD_REPEATS_REGION"/>
    <property type="match status" value="1"/>
</dbReference>
<evidence type="ECO:0000313" key="8">
    <source>
        <dbReference type="EMBL" id="PSS12965.1"/>
    </source>
</evidence>
<dbReference type="GO" id="GO:0005634">
    <property type="term" value="C:nucleus"/>
    <property type="evidence" value="ECO:0007669"/>
    <property type="project" value="TreeGrafter"/>
</dbReference>
<name>A0A2T3AWB4_AMORE</name>